<keyword evidence="13" id="KW-1185">Reference proteome</keyword>
<sequence>MTATTDPAATPATGPVAAEDRRGLFLWLWRGYLSRHWRLLAVAMVLMAIEGGSLGLFASMMKPMFDEIFVAGRTDALWIVGVVVMGIFIVRAVTSMSQRVLMTTIRERTAARIRADLLSHLMRLDGGWHQSHPPGYLIERVQGDVNAINQIWSTIVTGAGRDLTSVVALFAVALSVDWKWTLVALIGIPVLVLPSFLAQKYVRRRARASREIAARMSTRLDEVFHGLAPIKLNGLEGYQSDRYGQLIRQRVRAETRAATGQAAIPSMIDIMTGLGFLGVLFYGGAEIIAGDKTVGQFMAFFTAMSLAFEPLRRLGNISGQWQAAAASIERMRMIFAARPTLTSPARPRPAPQGAPEIALDDVRLAYGDLPVLRGASFTAAAGKTTALVGASGAGKSTVFNLLTRLVDPQSGEITIGGVPTRAMSLEELRGMISVVTQDALLFDESIRDNILLGRTDVSDAQLREVLDAAHVSDFLPRLANGLDSPAGPRGSALSGGQRQRVAIARALLRDTPVLLLDEATSALDTRSEAVVQEALERLSEGRTTLVIAHRLSTVQGADSIVVMDQGQAVDQGSHAELLARGGLYADLHALQFRDAEKE</sequence>
<keyword evidence="5" id="KW-0547">Nucleotide-binding</keyword>
<keyword evidence="4 9" id="KW-0812">Transmembrane</keyword>
<proteinExistence type="predicted"/>
<protein>
    <submittedName>
        <fullName evidence="12">ATP-binding cassette, subfamily B, MsbA</fullName>
    </submittedName>
</protein>
<dbReference type="CDD" id="cd18552">
    <property type="entry name" value="ABC_6TM_MsbA_like"/>
    <property type="match status" value="1"/>
</dbReference>
<keyword evidence="6 12" id="KW-0067">ATP-binding</keyword>
<evidence type="ECO:0000259" key="11">
    <source>
        <dbReference type="PROSITE" id="PS50929"/>
    </source>
</evidence>
<dbReference type="InterPro" id="IPR039421">
    <property type="entry name" value="Type_1_exporter"/>
</dbReference>
<dbReference type="AlphaFoldDB" id="A0A1G7DG06"/>
<dbReference type="PROSITE" id="PS00211">
    <property type="entry name" value="ABC_TRANSPORTER_1"/>
    <property type="match status" value="1"/>
</dbReference>
<dbReference type="Proteomes" id="UP000198922">
    <property type="component" value="Unassembled WGS sequence"/>
</dbReference>
<comment type="subcellular location">
    <subcellularLocation>
        <location evidence="1">Cell membrane</location>
        <topology evidence="1">Multi-pass membrane protein</topology>
    </subcellularLocation>
</comment>
<dbReference type="PROSITE" id="PS50929">
    <property type="entry name" value="ABC_TM1F"/>
    <property type="match status" value="1"/>
</dbReference>
<dbReference type="PROSITE" id="PS50893">
    <property type="entry name" value="ABC_TRANSPORTER_2"/>
    <property type="match status" value="1"/>
</dbReference>
<dbReference type="Gene3D" id="1.20.1560.10">
    <property type="entry name" value="ABC transporter type 1, transmembrane domain"/>
    <property type="match status" value="1"/>
</dbReference>
<dbReference type="Gene3D" id="3.40.50.300">
    <property type="entry name" value="P-loop containing nucleotide triphosphate hydrolases"/>
    <property type="match status" value="1"/>
</dbReference>
<evidence type="ECO:0000256" key="6">
    <source>
        <dbReference type="ARBA" id="ARBA00022840"/>
    </source>
</evidence>
<evidence type="ECO:0000256" key="7">
    <source>
        <dbReference type="ARBA" id="ARBA00022989"/>
    </source>
</evidence>
<keyword evidence="3" id="KW-1003">Cell membrane</keyword>
<evidence type="ECO:0000256" key="3">
    <source>
        <dbReference type="ARBA" id="ARBA00022475"/>
    </source>
</evidence>
<reference evidence="13" key="1">
    <citation type="submission" date="2016-10" db="EMBL/GenBank/DDBJ databases">
        <authorList>
            <person name="Varghese N."/>
            <person name="Submissions S."/>
        </authorList>
    </citation>
    <scope>NUCLEOTIDE SEQUENCE [LARGE SCALE GENOMIC DNA]</scope>
    <source>
        <strain evidence="13">DSM 21424</strain>
    </source>
</reference>
<evidence type="ECO:0000313" key="13">
    <source>
        <dbReference type="Proteomes" id="UP000198922"/>
    </source>
</evidence>
<feature type="domain" description="ABC transmembrane type-1" evidence="11">
    <location>
        <begin position="41"/>
        <end position="323"/>
    </location>
</feature>
<feature type="transmembrane region" description="Helical" evidence="9">
    <location>
        <begin position="39"/>
        <end position="61"/>
    </location>
</feature>
<keyword evidence="7 9" id="KW-1133">Transmembrane helix</keyword>
<dbReference type="SUPFAM" id="SSF90123">
    <property type="entry name" value="ABC transporter transmembrane region"/>
    <property type="match status" value="1"/>
</dbReference>
<evidence type="ECO:0000256" key="4">
    <source>
        <dbReference type="ARBA" id="ARBA00022692"/>
    </source>
</evidence>
<evidence type="ECO:0000256" key="8">
    <source>
        <dbReference type="ARBA" id="ARBA00023136"/>
    </source>
</evidence>
<name>A0A1G7DG06_9RHOB</name>
<dbReference type="InterPro" id="IPR036640">
    <property type="entry name" value="ABC1_TM_sf"/>
</dbReference>
<gene>
    <name evidence="12" type="ORF">SAMN04488567_1926</name>
</gene>
<dbReference type="PANTHER" id="PTHR43394:SF1">
    <property type="entry name" value="ATP-BINDING CASSETTE SUB-FAMILY B MEMBER 10, MITOCHONDRIAL"/>
    <property type="match status" value="1"/>
</dbReference>
<accession>A0A1G7DG06</accession>
<dbReference type="EMBL" id="FNAT01000002">
    <property type="protein sequence ID" value="SDE50491.1"/>
    <property type="molecule type" value="Genomic_DNA"/>
</dbReference>
<dbReference type="Pfam" id="PF00005">
    <property type="entry name" value="ABC_tran"/>
    <property type="match status" value="1"/>
</dbReference>
<dbReference type="GO" id="GO:0005524">
    <property type="term" value="F:ATP binding"/>
    <property type="evidence" value="ECO:0007669"/>
    <property type="project" value="UniProtKB-KW"/>
</dbReference>
<dbReference type="SMART" id="SM00382">
    <property type="entry name" value="AAA"/>
    <property type="match status" value="1"/>
</dbReference>
<feature type="transmembrane region" description="Helical" evidence="9">
    <location>
        <begin position="151"/>
        <end position="174"/>
    </location>
</feature>
<evidence type="ECO:0000256" key="5">
    <source>
        <dbReference type="ARBA" id="ARBA00022741"/>
    </source>
</evidence>
<evidence type="ECO:0000313" key="12">
    <source>
        <dbReference type="EMBL" id="SDE50491.1"/>
    </source>
</evidence>
<evidence type="ECO:0000256" key="2">
    <source>
        <dbReference type="ARBA" id="ARBA00022448"/>
    </source>
</evidence>
<dbReference type="GO" id="GO:0005886">
    <property type="term" value="C:plasma membrane"/>
    <property type="evidence" value="ECO:0007669"/>
    <property type="project" value="UniProtKB-SubCell"/>
</dbReference>
<dbReference type="InterPro" id="IPR003439">
    <property type="entry name" value="ABC_transporter-like_ATP-bd"/>
</dbReference>
<feature type="transmembrane region" description="Helical" evidence="9">
    <location>
        <begin position="262"/>
        <end position="282"/>
    </location>
</feature>
<feature type="transmembrane region" description="Helical" evidence="9">
    <location>
        <begin position="76"/>
        <end position="94"/>
    </location>
</feature>
<dbReference type="Pfam" id="PF00664">
    <property type="entry name" value="ABC_membrane"/>
    <property type="match status" value="1"/>
</dbReference>
<feature type="domain" description="ABC transporter" evidence="10">
    <location>
        <begin position="357"/>
        <end position="590"/>
    </location>
</feature>
<keyword evidence="8 9" id="KW-0472">Membrane</keyword>
<dbReference type="SUPFAM" id="SSF52540">
    <property type="entry name" value="P-loop containing nucleoside triphosphate hydrolases"/>
    <property type="match status" value="1"/>
</dbReference>
<dbReference type="OrthoDB" id="9808328at2"/>
<evidence type="ECO:0000259" key="10">
    <source>
        <dbReference type="PROSITE" id="PS50893"/>
    </source>
</evidence>
<dbReference type="InterPro" id="IPR017871">
    <property type="entry name" value="ABC_transporter-like_CS"/>
</dbReference>
<dbReference type="STRING" id="521013.SAMN04488567_1926"/>
<dbReference type="FunFam" id="3.40.50.300:FF:000221">
    <property type="entry name" value="Multidrug ABC transporter ATP-binding protein"/>
    <property type="match status" value="1"/>
</dbReference>
<dbReference type="InterPro" id="IPR011527">
    <property type="entry name" value="ABC1_TM_dom"/>
</dbReference>
<evidence type="ECO:0000256" key="1">
    <source>
        <dbReference type="ARBA" id="ARBA00004651"/>
    </source>
</evidence>
<dbReference type="GO" id="GO:0016887">
    <property type="term" value="F:ATP hydrolysis activity"/>
    <property type="evidence" value="ECO:0007669"/>
    <property type="project" value="InterPro"/>
</dbReference>
<organism evidence="12 13">
    <name type="scientific">Limimaricola pyoseonensis</name>
    <dbReference type="NCBI Taxonomy" id="521013"/>
    <lineage>
        <taxon>Bacteria</taxon>
        <taxon>Pseudomonadati</taxon>
        <taxon>Pseudomonadota</taxon>
        <taxon>Alphaproteobacteria</taxon>
        <taxon>Rhodobacterales</taxon>
        <taxon>Paracoccaceae</taxon>
        <taxon>Limimaricola</taxon>
    </lineage>
</organism>
<dbReference type="RefSeq" id="WP_090111352.1">
    <property type="nucleotide sequence ID" value="NZ_FNAT01000002.1"/>
</dbReference>
<dbReference type="PANTHER" id="PTHR43394">
    <property type="entry name" value="ATP-DEPENDENT PERMEASE MDL1, MITOCHONDRIAL"/>
    <property type="match status" value="1"/>
</dbReference>
<dbReference type="InterPro" id="IPR027417">
    <property type="entry name" value="P-loop_NTPase"/>
</dbReference>
<feature type="transmembrane region" description="Helical" evidence="9">
    <location>
        <begin position="180"/>
        <end position="198"/>
    </location>
</feature>
<dbReference type="InterPro" id="IPR003593">
    <property type="entry name" value="AAA+_ATPase"/>
</dbReference>
<evidence type="ECO:0000256" key="9">
    <source>
        <dbReference type="SAM" id="Phobius"/>
    </source>
</evidence>
<keyword evidence="2" id="KW-0813">Transport</keyword>
<dbReference type="GO" id="GO:0015421">
    <property type="term" value="F:ABC-type oligopeptide transporter activity"/>
    <property type="evidence" value="ECO:0007669"/>
    <property type="project" value="TreeGrafter"/>
</dbReference>